<dbReference type="Pfam" id="PF07907">
    <property type="entry name" value="YibE_F"/>
    <property type="match status" value="1"/>
</dbReference>
<dbReference type="PANTHER" id="PTHR41771:SF1">
    <property type="entry name" value="MEMBRANE PROTEIN"/>
    <property type="match status" value="1"/>
</dbReference>
<feature type="transmembrane region" description="Helical" evidence="1">
    <location>
        <begin position="353"/>
        <end position="377"/>
    </location>
</feature>
<sequence>MSNKIHKKIYKCLLLFIIIVIPIILFSSLEVKADQPMNNESSVSDNNSGKIVKSKIIKIVSKNKGNNLKRQNLRVKIIEGKHNGEEFDIEHDMQTSKPDNIEFKTGDEVFLSIGEDSSGKVNTFSIYQVVRDKQLIHLLIFFIISIVVIGGIRGFKSLITLGITCLVIIKVFLPLILQGHNPITVSIVICIFITMVTFVIISGFNKKTAAAILGTSSGVVIAGVIAFMSIRSTRVSGVGTEDAQLLMDAVLKNPLNFKAILFGCILIGALGAIMDVSMSIASTMKELRDNNPRISKGSIVRAGMSVGRDTIGTMTTTLVLAYISGTVFLILGYMSNNSRFIDIINQDMIASDIIKTFASSIGLIFTIPITVFVYWILDDK</sequence>
<dbReference type="OrthoDB" id="5753718at2"/>
<feature type="transmembrane region" description="Helical" evidence="1">
    <location>
        <begin position="211"/>
        <end position="230"/>
    </location>
</feature>
<evidence type="ECO:0000313" key="2">
    <source>
        <dbReference type="EMBL" id="CDL90832.1"/>
    </source>
</evidence>
<proteinExistence type="predicted"/>
<comment type="caution">
    <text evidence="2">The sequence shown here is derived from an EMBL/GenBank/DDBJ whole genome shotgun (WGS) entry which is preliminary data.</text>
</comment>
<keyword evidence="1" id="KW-0812">Transmembrane</keyword>
<gene>
    <name evidence="2" type="ORF">CTDIVETGP_0902</name>
</gene>
<dbReference type="EMBL" id="CBXI010000010">
    <property type="protein sequence ID" value="CDL90832.1"/>
    <property type="molecule type" value="Genomic_DNA"/>
</dbReference>
<feature type="transmembrane region" description="Helical" evidence="1">
    <location>
        <begin position="259"/>
        <end position="281"/>
    </location>
</feature>
<keyword evidence="3" id="KW-1185">Reference proteome</keyword>
<feature type="transmembrane region" description="Helical" evidence="1">
    <location>
        <begin position="159"/>
        <end position="177"/>
    </location>
</feature>
<accession>W6NFJ2</accession>
<protein>
    <submittedName>
        <fullName evidence="2">Integral membrane protein</fullName>
    </submittedName>
</protein>
<reference evidence="2 3" key="1">
    <citation type="journal article" date="2015" name="Genome Announc.">
        <title>Draft Genome Sequence of Clostridium tyrobutyricum Strain DIVETGP, Isolated from Cow's Milk for Grana Padano Production.</title>
        <authorList>
            <person name="Soggiu A."/>
            <person name="Piras C."/>
            <person name="Gaiarsa S."/>
            <person name="Sassera D."/>
            <person name="Roncada P."/>
            <person name="Bendixen E."/>
            <person name="Brasca M."/>
            <person name="Bonizzi L."/>
        </authorList>
    </citation>
    <scope>NUCLEOTIDE SEQUENCE [LARGE SCALE GENOMIC DNA]</scope>
    <source>
        <strain evidence="2 3">DIVETGP</strain>
    </source>
</reference>
<dbReference type="PANTHER" id="PTHR41771">
    <property type="entry name" value="MEMBRANE PROTEIN-RELATED"/>
    <property type="match status" value="1"/>
</dbReference>
<feature type="transmembrane region" description="Helical" evidence="1">
    <location>
        <begin position="311"/>
        <end position="333"/>
    </location>
</feature>
<dbReference type="RefSeq" id="WP_017751833.1">
    <property type="nucleotide sequence ID" value="NZ_CBXI010000010.1"/>
</dbReference>
<feature type="transmembrane region" description="Helical" evidence="1">
    <location>
        <begin position="183"/>
        <end position="204"/>
    </location>
</feature>
<evidence type="ECO:0000313" key="3">
    <source>
        <dbReference type="Proteomes" id="UP000019482"/>
    </source>
</evidence>
<keyword evidence="1" id="KW-0472">Membrane</keyword>
<feature type="transmembrane region" description="Helical" evidence="1">
    <location>
        <begin position="12"/>
        <end position="29"/>
    </location>
</feature>
<dbReference type="AlphaFoldDB" id="W6NFJ2"/>
<dbReference type="Proteomes" id="UP000019482">
    <property type="component" value="Unassembled WGS sequence"/>
</dbReference>
<dbReference type="InterPro" id="IPR012507">
    <property type="entry name" value="YibE_F"/>
</dbReference>
<name>W6NFJ2_CLOTY</name>
<organism evidence="2 3">
    <name type="scientific">Clostridium tyrobutyricum DIVETGP</name>
    <dbReference type="NCBI Taxonomy" id="1408889"/>
    <lineage>
        <taxon>Bacteria</taxon>
        <taxon>Bacillati</taxon>
        <taxon>Bacillota</taxon>
        <taxon>Clostridia</taxon>
        <taxon>Eubacteriales</taxon>
        <taxon>Clostridiaceae</taxon>
        <taxon>Clostridium</taxon>
    </lineage>
</organism>
<feature type="transmembrane region" description="Helical" evidence="1">
    <location>
        <begin position="135"/>
        <end position="152"/>
    </location>
</feature>
<dbReference type="GeneID" id="29419957"/>
<evidence type="ECO:0000256" key="1">
    <source>
        <dbReference type="SAM" id="Phobius"/>
    </source>
</evidence>
<keyword evidence="1" id="KW-1133">Transmembrane helix</keyword>